<feature type="transmembrane region" description="Helical" evidence="1">
    <location>
        <begin position="12"/>
        <end position="34"/>
    </location>
</feature>
<dbReference type="AlphaFoldDB" id="A0A0G9GM61"/>
<evidence type="ECO:0000313" key="6">
    <source>
        <dbReference type="Proteomes" id="UP000076882"/>
    </source>
</evidence>
<dbReference type="Proteomes" id="UP000595466">
    <property type="component" value="Chromosome"/>
</dbReference>
<protein>
    <submittedName>
        <fullName evidence="2">Integral membrane protein</fullName>
    </submittedName>
</protein>
<dbReference type="PATRIC" id="fig|1590.142.peg.3099"/>
<dbReference type="Proteomes" id="UP000094892">
    <property type="component" value="Unassembled WGS sequence"/>
</dbReference>
<dbReference type="Proteomes" id="UP000076989">
    <property type="component" value="Unassembled WGS sequence"/>
</dbReference>
<evidence type="ECO:0000313" key="5">
    <source>
        <dbReference type="EMBL" id="QQM60860.1"/>
    </source>
</evidence>
<dbReference type="RefSeq" id="WP_003643082.1">
    <property type="nucleotide sequence ID" value="NZ_AP018405.1"/>
</dbReference>
<gene>
    <name evidence="5" type="ORF">JH395_14305</name>
    <name evidence="3" type="ORF">Lp19_0732</name>
    <name evidence="4" type="ORF">LPJSA22_03121</name>
    <name evidence="2" type="ORF">Nizo2260_2664</name>
</gene>
<dbReference type="EMBL" id="MCOL01000001">
    <property type="protein sequence ID" value="ODO63099.1"/>
    <property type="molecule type" value="Genomic_DNA"/>
</dbReference>
<reference evidence="4 8" key="2">
    <citation type="submission" date="2016-08" db="EMBL/GenBank/DDBJ databases">
        <title>Genome sequencing of Lactobacillus plantarum JSA22, isolated from fermented soybean paste.</title>
        <authorList>
            <person name="Choi H.S."/>
        </authorList>
    </citation>
    <scope>NUCLEOTIDE SEQUENCE [LARGE SCALE GENOMIC DNA]</scope>
    <source>
        <strain evidence="4 8">JSA22</strain>
    </source>
</reference>
<dbReference type="EMBL" id="LUWI01000035">
    <property type="protein sequence ID" value="KZU01857.1"/>
    <property type="molecule type" value="Genomic_DNA"/>
</dbReference>
<keyword evidence="1" id="KW-1133">Transmembrane helix</keyword>
<evidence type="ECO:0000313" key="9">
    <source>
        <dbReference type="Proteomes" id="UP000595466"/>
    </source>
</evidence>
<dbReference type="EMBL" id="LUXM01000018">
    <property type="protein sequence ID" value="KZU96756.1"/>
    <property type="molecule type" value="Genomic_DNA"/>
</dbReference>
<proteinExistence type="predicted"/>
<evidence type="ECO:0000313" key="3">
    <source>
        <dbReference type="EMBL" id="KZU96756.1"/>
    </source>
</evidence>
<keyword evidence="1" id="KW-0812">Transmembrane</keyword>
<dbReference type="Proteomes" id="UP000076882">
    <property type="component" value="Unassembled WGS sequence"/>
</dbReference>
<sequence length="123" mass="14674">MFNVKDEHGHYNLWRQTGLALLPLLLAIIAYPLLPNRVYVPTAVTSLTPWGIKSNIFIYPVFCLILWFFIWLFIFFNRLYEKNLKVTRQKYRPMENYYVWSSWVLDILATLMVVVQILVSVSR</sequence>
<reference evidence="6 7" key="1">
    <citation type="submission" date="2016-03" db="EMBL/GenBank/DDBJ databases">
        <title>Comparative genomics of 54 Lactobacillus plantarum strains reveals genomic uncoupling from niche constraints.</title>
        <authorList>
            <person name="Martino M.E."/>
        </authorList>
    </citation>
    <scope>NUCLEOTIDE SEQUENCE [LARGE SCALE GENOMIC DNA]</scope>
    <source>
        <strain evidence="3 6">19.1</strain>
        <strain evidence="2 7">Nizo2260</strain>
    </source>
</reference>
<dbReference type="KEGG" id="lpb:SH83_14525"/>
<evidence type="ECO:0000313" key="8">
    <source>
        <dbReference type="Proteomes" id="UP000094892"/>
    </source>
</evidence>
<organism evidence="4 8">
    <name type="scientific">Lactiplantibacillus plantarum</name>
    <name type="common">Lactobacillus plantarum</name>
    <dbReference type="NCBI Taxonomy" id="1590"/>
    <lineage>
        <taxon>Bacteria</taxon>
        <taxon>Bacillati</taxon>
        <taxon>Bacillota</taxon>
        <taxon>Bacilli</taxon>
        <taxon>Lactobacillales</taxon>
        <taxon>Lactobacillaceae</taxon>
        <taxon>Lactiplantibacillus</taxon>
    </lineage>
</organism>
<evidence type="ECO:0000313" key="7">
    <source>
        <dbReference type="Proteomes" id="UP000076989"/>
    </source>
</evidence>
<evidence type="ECO:0000256" key="1">
    <source>
        <dbReference type="SAM" id="Phobius"/>
    </source>
</evidence>
<feature type="transmembrane region" description="Helical" evidence="1">
    <location>
        <begin position="56"/>
        <end position="76"/>
    </location>
</feature>
<dbReference type="GeneID" id="89670554"/>
<evidence type="ECO:0000313" key="4">
    <source>
        <dbReference type="EMBL" id="ODO63099.1"/>
    </source>
</evidence>
<feature type="transmembrane region" description="Helical" evidence="1">
    <location>
        <begin position="97"/>
        <end position="119"/>
    </location>
</feature>
<reference evidence="5 9" key="3">
    <citation type="submission" date="2020-12" db="EMBL/GenBank/DDBJ databases">
        <title>Whole genome sequencing of Lactobacillus plantarum PC518.</title>
        <authorList>
            <person name="Guo Q."/>
        </authorList>
    </citation>
    <scope>NUCLEOTIDE SEQUENCE [LARGE SCALE GENOMIC DNA]</scope>
    <source>
        <strain evidence="5 9">PC518</strain>
    </source>
</reference>
<evidence type="ECO:0000313" key="2">
    <source>
        <dbReference type="EMBL" id="KZU01857.1"/>
    </source>
</evidence>
<dbReference type="EMBL" id="CP066817">
    <property type="protein sequence ID" value="QQM60860.1"/>
    <property type="molecule type" value="Genomic_DNA"/>
</dbReference>
<name>A0A0G9GM61_LACPN</name>
<accession>A0A0G9GM61</accession>
<keyword evidence="1" id="KW-0472">Membrane</keyword>